<evidence type="ECO:0000313" key="2">
    <source>
        <dbReference type="EMBL" id="OGC76298.1"/>
    </source>
</evidence>
<feature type="domain" description="Bacteriophage Mu Gp45 N-terminal" evidence="1">
    <location>
        <begin position="22"/>
        <end position="89"/>
    </location>
</feature>
<dbReference type="Proteomes" id="UP000176815">
    <property type="component" value="Unassembled WGS sequence"/>
</dbReference>
<dbReference type="InterPro" id="IPR053861">
    <property type="entry name" value="Phage_Mu_Gp45_N"/>
</dbReference>
<dbReference type="EMBL" id="MEWG01000046">
    <property type="protein sequence ID" value="OGC76298.1"/>
    <property type="molecule type" value="Genomic_DNA"/>
</dbReference>
<dbReference type="NCBIfam" id="TIGR01644">
    <property type="entry name" value="phage_P2_V"/>
    <property type="match status" value="1"/>
</dbReference>
<proteinExistence type="predicted"/>
<reference evidence="2 3" key="1">
    <citation type="journal article" date="2016" name="Nat. Commun.">
        <title>Thousands of microbial genomes shed light on interconnected biogeochemical processes in an aquifer system.</title>
        <authorList>
            <person name="Anantharaman K."/>
            <person name="Brown C.T."/>
            <person name="Hug L.A."/>
            <person name="Sharon I."/>
            <person name="Castelle C.J."/>
            <person name="Probst A.J."/>
            <person name="Thomas B.C."/>
            <person name="Singh A."/>
            <person name="Wilkins M.J."/>
            <person name="Karaoz U."/>
            <person name="Brodie E.L."/>
            <person name="Williams K.H."/>
            <person name="Hubbard S.S."/>
            <person name="Banfield J.F."/>
        </authorList>
    </citation>
    <scope>NUCLEOTIDE SEQUENCE [LARGE SCALE GENOMIC DNA]</scope>
</reference>
<dbReference type="InterPro" id="IPR013046">
    <property type="entry name" value="GpV/Gp45"/>
</dbReference>
<sequence>MIEPISRLLAPIKRQIYMLIGRAIVSYIDNSKSTQLLQLRLLADEISSNVERFEEYGFTTYPLVNSEALASFVNGNRNHGIILCVHDRRYRPTDLASGEVAIYTHEDLSSPNHRIHLKSGNEIETKCQDKVDIIGGNKTETITGNKQVTITGNQGKNAANDTETITTSKQIVAAVIILNAPSVTLGGASGTGKTLATSDIVSIFNNHTHNETGSVTNAPNTTLAAANMTANVKGV</sequence>
<gene>
    <name evidence="2" type="ORF">A2619_05785</name>
</gene>
<dbReference type="Pfam" id="PF06890">
    <property type="entry name" value="Phage_Mu_Gp45"/>
    <property type="match status" value="1"/>
</dbReference>
<evidence type="ECO:0000259" key="1">
    <source>
        <dbReference type="Pfam" id="PF06890"/>
    </source>
</evidence>
<evidence type="ECO:0000313" key="3">
    <source>
        <dbReference type="Proteomes" id="UP000176815"/>
    </source>
</evidence>
<dbReference type="AlphaFoldDB" id="A0A1F4X3N2"/>
<comment type="caution">
    <text evidence="2">The sequence shown here is derived from an EMBL/GenBank/DDBJ whole genome shotgun (WGS) entry which is preliminary data.</text>
</comment>
<organism evidence="2 3">
    <name type="scientific">candidate division WWE3 bacterium RIFOXYD1_FULL_39_9</name>
    <dbReference type="NCBI Taxonomy" id="1802649"/>
    <lineage>
        <taxon>Bacteria</taxon>
        <taxon>Katanobacteria</taxon>
    </lineage>
</organism>
<protein>
    <recommendedName>
        <fullName evidence="1">Bacteriophage Mu Gp45 N-terminal domain-containing protein</fullName>
    </recommendedName>
</protein>
<name>A0A1F4X3N2_UNCKA</name>
<accession>A0A1F4X3N2</accession>